<dbReference type="AlphaFoldDB" id="A0A2J6RUV2"/>
<evidence type="ECO:0000313" key="3">
    <source>
        <dbReference type="Proteomes" id="UP000235786"/>
    </source>
</evidence>
<dbReference type="InterPro" id="IPR021054">
    <property type="entry name" value="Cell_wall_mannoprotein_1"/>
</dbReference>
<dbReference type="OrthoDB" id="3485059at2759"/>
<sequence>MIQIKTIITALLGLTIATCTPIEQRSAATVLTDLATIGTDLSTLTAAVEAYTGGLTEALTIATDESTLDTAINQATTDATAASDFSTSDSTSVVAAVASLTPQITSGLSALTAKESLFAASDLASLVLSLLQTLQTDTDALGAALQAKAQSTDVATLETYQTEIDAAFASTIAAY</sequence>
<dbReference type="GO" id="GO:0005576">
    <property type="term" value="C:extracellular region"/>
    <property type="evidence" value="ECO:0007669"/>
    <property type="project" value="TreeGrafter"/>
</dbReference>
<name>A0A2J6RUV2_HYAVF</name>
<reference evidence="2 3" key="1">
    <citation type="submission" date="2016-04" db="EMBL/GenBank/DDBJ databases">
        <title>A degradative enzymes factory behind the ericoid mycorrhizal symbiosis.</title>
        <authorList>
            <consortium name="DOE Joint Genome Institute"/>
            <person name="Martino E."/>
            <person name="Morin E."/>
            <person name="Grelet G."/>
            <person name="Kuo A."/>
            <person name="Kohler A."/>
            <person name="Daghino S."/>
            <person name="Barry K."/>
            <person name="Choi C."/>
            <person name="Cichocki N."/>
            <person name="Clum A."/>
            <person name="Copeland A."/>
            <person name="Hainaut M."/>
            <person name="Haridas S."/>
            <person name="Labutti K."/>
            <person name="Lindquist E."/>
            <person name="Lipzen A."/>
            <person name="Khouja H.-R."/>
            <person name="Murat C."/>
            <person name="Ohm R."/>
            <person name="Olson A."/>
            <person name="Spatafora J."/>
            <person name="Veneault-Fourrey C."/>
            <person name="Henrissat B."/>
            <person name="Grigoriev I."/>
            <person name="Martin F."/>
            <person name="Perotto S."/>
        </authorList>
    </citation>
    <scope>NUCLEOTIDE SEQUENCE [LARGE SCALE GENOMIC DNA]</scope>
    <source>
        <strain evidence="2 3">F</strain>
    </source>
</reference>
<keyword evidence="1" id="KW-0732">Signal</keyword>
<dbReference type="Gene3D" id="1.20.1280.140">
    <property type="match status" value="1"/>
</dbReference>
<keyword evidence="3" id="KW-1185">Reference proteome</keyword>
<organism evidence="2 3">
    <name type="scientific">Hyaloscypha variabilis (strain UAMH 11265 / GT02V1 / F)</name>
    <name type="common">Meliniomyces variabilis</name>
    <dbReference type="NCBI Taxonomy" id="1149755"/>
    <lineage>
        <taxon>Eukaryota</taxon>
        <taxon>Fungi</taxon>
        <taxon>Dikarya</taxon>
        <taxon>Ascomycota</taxon>
        <taxon>Pezizomycotina</taxon>
        <taxon>Leotiomycetes</taxon>
        <taxon>Helotiales</taxon>
        <taxon>Hyaloscyphaceae</taxon>
        <taxon>Hyaloscypha</taxon>
        <taxon>Hyaloscypha variabilis</taxon>
    </lineage>
</organism>
<gene>
    <name evidence="2" type="ORF">L207DRAFT_580970</name>
</gene>
<protein>
    <recommendedName>
        <fullName evidence="4">Hydrophobic surface binding protein A</fullName>
    </recommendedName>
</protein>
<dbReference type="PANTHER" id="PTHR38123:SF1">
    <property type="entry name" value="HYDROPHOBIC SURFACE BINDING PROTEIN"/>
    <property type="match status" value="1"/>
</dbReference>
<dbReference type="Pfam" id="PF12296">
    <property type="entry name" value="HsbA"/>
    <property type="match status" value="1"/>
</dbReference>
<dbReference type="Proteomes" id="UP000235786">
    <property type="component" value="Unassembled WGS sequence"/>
</dbReference>
<dbReference type="PANTHER" id="PTHR38123">
    <property type="entry name" value="CELL WALL SERINE-THREONINE-RICH GALACTOMANNOPROTEIN MP1 (AFU_ORTHOLOGUE AFUA_4G03240)"/>
    <property type="match status" value="1"/>
</dbReference>
<accession>A0A2J6RUV2</accession>
<evidence type="ECO:0000256" key="1">
    <source>
        <dbReference type="SAM" id="SignalP"/>
    </source>
</evidence>
<evidence type="ECO:0008006" key="4">
    <source>
        <dbReference type="Google" id="ProtNLM"/>
    </source>
</evidence>
<evidence type="ECO:0000313" key="2">
    <source>
        <dbReference type="EMBL" id="PMD42304.1"/>
    </source>
</evidence>
<proteinExistence type="predicted"/>
<feature type="chain" id="PRO_5014347345" description="Hydrophobic surface binding protein A" evidence="1">
    <location>
        <begin position="20"/>
        <end position="175"/>
    </location>
</feature>
<dbReference type="EMBL" id="KZ613943">
    <property type="protein sequence ID" value="PMD42304.1"/>
    <property type="molecule type" value="Genomic_DNA"/>
</dbReference>
<feature type="signal peptide" evidence="1">
    <location>
        <begin position="1"/>
        <end position="19"/>
    </location>
</feature>